<dbReference type="CDD" id="cd12797">
    <property type="entry name" value="M23_peptidase"/>
    <property type="match status" value="1"/>
</dbReference>
<dbReference type="PATRIC" id="fig|1123269.5.peg.3633"/>
<dbReference type="EMBL" id="CP006644">
    <property type="protein sequence ID" value="AHE55380.1"/>
    <property type="molecule type" value="Genomic_DNA"/>
</dbReference>
<keyword evidence="2" id="KW-0812">Transmembrane</keyword>
<evidence type="ECO:0000313" key="4">
    <source>
        <dbReference type="EMBL" id="AHE55380.1"/>
    </source>
</evidence>
<keyword evidence="5" id="KW-1185">Reference proteome</keyword>
<feature type="transmembrane region" description="Helical" evidence="2">
    <location>
        <begin position="98"/>
        <end position="119"/>
    </location>
</feature>
<evidence type="ECO:0000313" key="5">
    <source>
        <dbReference type="Proteomes" id="UP000018851"/>
    </source>
</evidence>
<dbReference type="InterPro" id="IPR011055">
    <property type="entry name" value="Dup_hybrid_motif"/>
</dbReference>
<dbReference type="HOGENOM" id="CLU_660397_0_0_5"/>
<dbReference type="KEGG" id="ssan:NX02_18555"/>
<dbReference type="SUPFAM" id="SSF51261">
    <property type="entry name" value="Duplicated hybrid motif"/>
    <property type="match status" value="1"/>
</dbReference>
<dbReference type="STRING" id="1123269.NX02_18555"/>
<keyword evidence="2" id="KW-1133">Transmembrane helix</keyword>
<dbReference type="PANTHER" id="PTHR21666">
    <property type="entry name" value="PEPTIDASE-RELATED"/>
    <property type="match status" value="1"/>
</dbReference>
<dbReference type="AlphaFoldDB" id="W0AI93"/>
<dbReference type="GO" id="GO:0004222">
    <property type="term" value="F:metalloendopeptidase activity"/>
    <property type="evidence" value="ECO:0007669"/>
    <property type="project" value="TreeGrafter"/>
</dbReference>
<keyword evidence="2" id="KW-0472">Membrane</keyword>
<protein>
    <recommendedName>
        <fullName evidence="3">M23ase beta-sheet core domain-containing protein</fullName>
    </recommendedName>
</protein>
<dbReference type="InterPro" id="IPR050570">
    <property type="entry name" value="Cell_wall_metabolism_enzyme"/>
</dbReference>
<sequence length="416" mass="43763">MSLDLLAETRSSGAAAKAVFEDVGCSRVLGRGDCITIVIRPRSALATPRAARLAGRMHEQHGALGGDGIAPSPLTYDPRGWIVGSATDDARPARSRRIVTALAIVAATGAIAAGTWIAVPRAGQPEKPPPRLSAEIAPPALPATRPTRAPSPPTDIRIIRGEVDRTSFYSSAVAAGLRDTLIPEFARAMAHDFDFQREVAPGDVFEAAYRTPAGAPPEPLYVSLSTRERSVALYRFRVTGMTEPGWFDGNGDSATRSLLRTPVDGARVSSSFGPRVHPILGYTRLHKGTDFAVPVGTAVYASGNGVISFAGVARGYGNYLRIRHADGVETAYAHLSGFAEGVAPGAPVQQGDLVARSGNSGLSSGPHLHYEVYVKDVPTDPVSMATASAGGLADGQRAAFRRARDRIDRLRAARSG</sequence>
<reference evidence="4 5" key="1">
    <citation type="submission" date="2013-07" db="EMBL/GenBank/DDBJ databases">
        <title>Completed genome of Sphingomonas sanxanigenens NX02.</title>
        <authorList>
            <person name="Ma T."/>
            <person name="Huang H."/>
            <person name="Wu M."/>
            <person name="Li X."/>
            <person name="Li G."/>
        </authorList>
    </citation>
    <scope>NUCLEOTIDE SEQUENCE [LARGE SCALE GENOMIC DNA]</scope>
    <source>
        <strain evidence="4 5">NX02</strain>
    </source>
</reference>
<dbReference type="Pfam" id="PF01551">
    <property type="entry name" value="Peptidase_M23"/>
    <property type="match status" value="1"/>
</dbReference>
<organism evidence="4 5">
    <name type="scientific">Sphingomonas sanxanigenens DSM 19645 = NX02</name>
    <dbReference type="NCBI Taxonomy" id="1123269"/>
    <lineage>
        <taxon>Bacteria</taxon>
        <taxon>Pseudomonadati</taxon>
        <taxon>Pseudomonadota</taxon>
        <taxon>Alphaproteobacteria</taxon>
        <taxon>Sphingomonadales</taxon>
        <taxon>Sphingomonadaceae</taxon>
        <taxon>Sphingomonas</taxon>
    </lineage>
</organism>
<proteinExistence type="predicted"/>
<dbReference type="Proteomes" id="UP000018851">
    <property type="component" value="Chromosome"/>
</dbReference>
<keyword evidence="1" id="KW-0732">Signal</keyword>
<dbReference type="Gene3D" id="3.10.450.350">
    <property type="match status" value="1"/>
</dbReference>
<dbReference type="Gene3D" id="2.70.70.10">
    <property type="entry name" value="Glucose Permease (Domain IIA)"/>
    <property type="match status" value="1"/>
</dbReference>
<name>W0AI93_9SPHN</name>
<gene>
    <name evidence="4" type="ORF">NX02_18555</name>
</gene>
<dbReference type="eggNOG" id="COG0739">
    <property type="taxonomic scope" value="Bacteria"/>
</dbReference>
<evidence type="ECO:0000256" key="1">
    <source>
        <dbReference type="ARBA" id="ARBA00022729"/>
    </source>
</evidence>
<evidence type="ECO:0000259" key="3">
    <source>
        <dbReference type="Pfam" id="PF01551"/>
    </source>
</evidence>
<feature type="domain" description="M23ase beta-sheet core" evidence="3">
    <location>
        <begin position="285"/>
        <end position="381"/>
    </location>
</feature>
<dbReference type="InterPro" id="IPR016047">
    <property type="entry name" value="M23ase_b-sheet_dom"/>
</dbReference>
<evidence type="ECO:0000256" key="2">
    <source>
        <dbReference type="SAM" id="Phobius"/>
    </source>
</evidence>
<accession>W0AI93</accession>
<dbReference type="PANTHER" id="PTHR21666:SF289">
    <property type="entry name" value="L-ALA--D-GLU ENDOPEPTIDASE"/>
    <property type="match status" value="1"/>
</dbReference>